<dbReference type="InterPro" id="IPR000182">
    <property type="entry name" value="GNAT_dom"/>
</dbReference>
<organism evidence="4 5">
    <name type="scientific">Desulfoluna spongiiphila</name>
    <dbReference type="NCBI Taxonomy" id="419481"/>
    <lineage>
        <taxon>Bacteria</taxon>
        <taxon>Pseudomonadati</taxon>
        <taxon>Thermodesulfobacteriota</taxon>
        <taxon>Desulfobacteria</taxon>
        <taxon>Desulfobacterales</taxon>
        <taxon>Desulfolunaceae</taxon>
        <taxon>Desulfoluna</taxon>
    </lineage>
</organism>
<dbReference type="Pfam" id="PF02550">
    <property type="entry name" value="AcetylCoA_hydro"/>
    <property type="match status" value="1"/>
</dbReference>
<dbReference type="CDD" id="cd04301">
    <property type="entry name" value="NAT_SF"/>
    <property type="match status" value="1"/>
</dbReference>
<dbReference type="SUPFAM" id="SSF100950">
    <property type="entry name" value="NagB/RpiA/CoA transferase-like"/>
    <property type="match status" value="2"/>
</dbReference>
<dbReference type="AlphaFoldDB" id="A0A1G5JAP9"/>
<dbReference type="STRING" id="419481.SAMN05216233_12662"/>
<dbReference type="GO" id="GO:0008775">
    <property type="term" value="F:acetate CoA-transferase activity"/>
    <property type="evidence" value="ECO:0007669"/>
    <property type="project" value="InterPro"/>
</dbReference>
<dbReference type="Pfam" id="PF13336">
    <property type="entry name" value="AcetylCoA_hyd_C"/>
    <property type="match status" value="1"/>
</dbReference>
<dbReference type="InterPro" id="IPR003702">
    <property type="entry name" value="ActCoA_hydro_N"/>
</dbReference>
<dbReference type="GO" id="GO:0016787">
    <property type="term" value="F:hydrolase activity"/>
    <property type="evidence" value="ECO:0007669"/>
    <property type="project" value="UniProtKB-KW"/>
</dbReference>
<keyword evidence="5" id="KW-1185">Reference proteome</keyword>
<feature type="domain" description="N-acetyltransferase" evidence="3">
    <location>
        <begin position="497"/>
        <end position="650"/>
    </location>
</feature>
<dbReference type="InterPro" id="IPR016181">
    <property type="entry name" value="Acyl_CoA_acyltransferase"/>
</dbReference>
<dbReference type="InterPro" id="IPR026888">
    <property type="entry name" value="AcetylCoA_hyd_C"/>
</dbReference>
<dbReference type="PROSITE" id="PS51186">
    <property type="entry name" value="GNAT"/>
    <property type="match status" value="1"/>
</dbReference>
<keyword evidence="4" id="KW-0378">Hydrolase</keyword>
<dbReference type="Gene3D" id="3.40.1080.10">
    <property type="entry name" value="Glutaconate Coenzyme A-transferase"/>
    <property type="match status" value="1"/>
</dbReference>
<proteinExistence type="inferred from homology"/>
<sequence>MITERWRIGRHRSITAPVTVGRMAALLFQRDTLPMVRDYSKVLQEMIVTPEVALEEIEPGMSIFIGTGAAEPRAMVRALMASSAPNIQDLELIQIISFGDAVNSKNFSADRFRLKTFFSGWVADDAISKGHVDYIPSRYSEIPNLFASDHIDVHVAMIQVSPPNDSGYCSLGTAVDVARQAMDKATVVIGEINENVPRTFGDTFVPISDFDCFVLSDDPPITFDRWPVDEVFDVVAEKVASVIEDGSCISYSIGPLFEALPRHLRGKKNLGIHSPFVTDALMDLINSGAVTNRNKKIYQGKSLTSYALGSRELLTWLDGNPMVEFQAINRVFSPMQIGKNPSVVTIVHARKVDLKGRFALHTGKGNVATGPSEVIDFFNGAEISRGGCTIFALSSRNLEGKSNVTCSVDNYPNQFSLHESVDLVITEYGVASLKGRTVRERAQALIEIAHPDDRAALVAAARESHILYQDQIFLEHSAHSYPSEIHRTRTFKGGTVVQFRPIRPSDEEGMRKLFYRFSDTAVYYRYFTPVTAMPHARMQEYVNIDYTDTMAIVGVTGRADKERMVAEGRFVKGREEGYAEVAFVVDEAFQNMGIATGMLDMLTDIAKKRGLKGFTADVLSSNRQMLAVFKKLGESCKVAMSNGVYEITVTF</sequence>
<dbReference type="Proteomes" id="UP000198870">
    <property type="component" value="Unassembled WGS sequence"/>
</dbReference>
<accession>A0A1G5JAP9</accession>
<dbReference type="InterPro" id="IPR046433">
    <property type="entry name" value="ActCoA_hydro"/>
</dbReference>
<dbReference type="Pfam" id="PF00583">
    <property type="entry name" value="Acetyltransf_1"/>
    <property type="match status" value="1"/>
</dbReference>
<reference evidence="4 5" key="1">
    <citation type="submission" date="2016-10" db="EMBL/GenBank/DDBJ databases">
        <authorList>
            <person name="de Groot N.N."/>
        </authorList>
    </citation>
    <scope>NUCLEOTIDE SEQUENCE [LARGE SCALE GENOMIC DNA]</scope>
    <source>
        <strain evidence="4 5">AA1</strain>
    </source>
</reference>
<name>A0A1G5JAP9_9BACT</name>
<evidence type="ECO:0000256" key="2">
    <source>
        <dbReference type="ARBA" id="ARBA00022679"/>
    </source>
</evidence>
<dbReference type="GO" id="GO:0016747">
    <property type="term" value="F:acyltransferase activity, transferring groups other than amino-acyl groups"/>
    <property type="evidence" value="ECO:0007669"/>
    <property type="project" value="InterPro"/>
</dbReference>
<comment type="similarity">
    <text evidence="1">Belongs to the acetyl-CoA hydrolase/transferase family.</text>
</comment>
<dbReference type="Gene3D" id="3.40.1080.20">
    <property type="entry name" value="Acetyl-CoA hydrolase/transferase C-terminal domain"/>
    <property type="match status" value="1"/>
</dbReference>
<dbReference type="Gene3D" id="3.40.630.30">
    <property type="match status" value="1"/>
</dbReference>
<keyword evidence="2" id="KW-0808">Transferase</keyword>
<evidence type="ECO:0000259" key="3">
    <source>
        <dbReference type="PROSITE" id="PS51186"/>
    </source>
</evidence>
<dbReference type="InterPro" id="IPR038460">
    <property type="entry name" value="AcetylCoA_hyd_C_sf"/>
</dbReference>
<protein>
    <submittedName>
        <fullName evidence="4">Acyl-CoA hydrolase</fullName>
    </submittedName>
</protein>
<dbReference type="Gene3D" id="3.30.750.70">
    <property type="entry name" value="4-hydroxybutyrate coenzyme like domains"/>
    <property type="match status" value="1"/>
</dbReference>
<dbReference type="GO" id="GO:0006083">
    <property type="term" value="P:acetate metabolic process"/>
    <property type="evidence" value="ECO:0007669"/>
    <property type="project" value="InterPro"/>
</dbReference>
<dbReference type="EMBL" id="FMUX01000026">
    <property type="protein sequence ID" value="SCY84899.1"/>
    <property type="molecule type" value="Genomic_DNA"/>
</dbReference>
<evidence type="ECO:0000256" key="1">
    <source>
        <dbReference type="ARBA" id="ARBA00009632"/>
    </source>
</evidence>
<evidence type="ECO:0000313" key="5">
    <source>
        <dbReference type="Proteomes" id="UP000198870"/>
    </source>
</evidence>
<gene>
    <name evidence="4" type="ORF">SAMN05216233_12662</name>
</gene>
<dbReference type="SUPFAM" id="SSF55729">
    <property type="entry name" value="Acyl-CoA N-acyltransferases (Nat)"/>
    <property type="match status" value="1"/>
</dbReference>
<dbReference type="PANTHER" id="PTHR21432:SF20">
    <property type="entry name" value="ACETYL-COA HYDROLASE"/>
    <property type="match status" value="1"/>
</dbReference>
<dbReference type="InterPro" id="IPR037171">
    <property type="entry name" value="NagB/RpiA_transferase-like"/>
</dbReference>
<evidence type="ECO:0000313" key="4">
    <source>
        <dbReference type="EMBL" id="SCY84899.1"/>
    </source>
</evidence>
<dbReference type="PANTHER" id="PTHR21432">
    <property type="entry name" value="ACETYL-COA HYDROLASE-RELATED"/>
    <property type="match status" value="1"/>
</dbReference>